<reference evidence="2" key="1">
    <citation type="submission" date="2023-06" db="EMBL/GenBank/DDBJ databases">
        <title>Draft genome of Marssonina rosae.</title>
        <authorList>
            <person name="Cheng Q."/>
        </authorList>
    </citation>
    <scope>NUCLEOTIDE SEQUENCE</scope>
    <source>
        <strain evidence="2">R4</strain>
    </source>
</reference>
<dbReference type="EMBL" id="JAUBYV010000004">
    <property type="protein sequence ID" value="KAK2627072.1"/>
    <property type="molecule type" value="Genomic_DNA"/>
</dbReference>
<organism evidence="2 3">
    <name type="scientific">Diplocarpon rosae</name>
    <dbReference type="NCBI Taxonomy" id="946125"/>
    <lineage>
        <taxon>Eukaryota</taxon>
        <taxon>Fungi</taxon>
        <taxon>Dikarya</taxon>
        <taxon>Ascomycota</taxon>
        <taxon>Pezizomycotina</taxon>
        <taxon>Leotiomycetes</taxon>
        <taxon>Helotiales</taxon>
        <taxon>Drepanopezizaceae</taxon>
        <taxon>Diplocarpon</taxon>
    </lineage>
</organism>
<protein>
    <submittedName>
        <fullName evidence="2">Uncharacterized protein</fullName>
    </submittedName>
</protein>
<evidence type="ECO:0000313" key="3">
    <source>
        <dbReference type="Proteomes" id="UP001285354"/>
    </source>
</evidence>
<accession>A0AAD9T0V7</accession>
<name>A0AAD9T0V7_9HELO</name>
<evidence type="ECO:0000256" key="1">
    <source>
        <dbReference type="SAM" id="MobiDB-lite"/>
    </source>
</evidence>
<feature type="compositionally biased region" description="Polar residues" evidence="1">
    <location>
        <begin position="11"/>
        <end position="24"/>
    </location>
</feature>
<evidence type="ECO:0000313" key="2">
    <source>
        <dbReference type="EMBL" id="KAK2627072.1"/>
    </source>
</evidence>
<keyword evidence="3" id="KW-1185">Reference proteome</keyword>
<dbReference type="AlphaFoldDB" id="A0AAD9T0V7"/>
<feature type="region of interest" description="Disordered" evidence="1">
    <location>
        <begin position="1"/>
        <end position="35"/>
    </location>
</feature>
<proteinExistence type="predicted"/>
<dbReference type="Proteomes" id="UP001285354">
    <property type="component" value="Unassembled WGS sequence"/>
</dbReference>
<gene>
    <name evidence="2" type="ORF">QTJ16_003038</name>
</gene>
<sequence>MSLTPVPPSSACLSRSQQNSSPTKAETDNVHSRRRVALSDYPRATHAPLLWTPSSTAASPESLVMRIS</sequence>
<comment type="caution">
    <text evidence="2">The sequence shown here is derived from an EMBL/GenBank/DDBJ whole genome shotgun (WGS) entry which is preliminary data.</text>
</comment>